<dbReference type="GeneID" id="109592480"/>
<evidence type="ECO:0000313" key="2">
    <source>
        <dbReference type="Proteomes" id="UP000007879"/>
    </source>
</evidence>
<proteinExistence type="predicted"/>
<protein>
    <submittedName>
        <fullName evidence="1">Uncharacterized protein</fullName>
    </submittedName>
</protein>
<dbReference type="AlphaFoldDB" id="A0AAN0K2T0"/>
<accession>A0AAN0K2T0</accession>
<dbReference type="Proteomes" id="UP000007879">
    <property type="component" value="Unassembled WGS sequence"/>
</dbReference>
<dbReference type="KEGG" id="aqu:109592480"/>
<reference evidence="2" key="1">
    <citation type="journal article" date="2010" name="Nature">
        <title>The Amphimedon queenslandica genome and the evolution of animal complexity.</title>
        <authorList>
            <person name="Srivastava M."/>
            <person name="Simakov O."/>
            <person name="Chapman J."/>
            <person name="Fahey B."/>
            <person name="Gauthier M.E."/>
            <person name="Mitros T."/>
            <person name="Richards G.S."/>
            <person name="Conaco C."/>
            <person name="Dacre M."/>
            <person name="Hellsten U."/>
            <person name="Larroux C."/>
            <person name="Putnam N.H."/>
            <person name="Stanke M."/>
            <person name="Adamska M."/>
            <person name="Darling A."/>
            <person name="Degnan S.M."/>
            <person name="Oakley T.H."/>
            <person name="Plachetzki D.C."/>
            <person name="Zhai Y."/>
            <person name="Adamski M."/>
            <person name="Calcino A."/>
            <person name="Cummins S.F."/>
            <person name="Goodstein D.M."/>
            <person name="Harris C."/>
            <person name="Jackson D.J."/>
            <person name="Leys S.P."/>
            <person name="Shu S."/>
            <person name="Woodcroft B.J."/>
            <person name="Vervoort M."/>
            <person name="Kosik K.S."/>
            <person name="Manning G."/>
            <person name="Degnan B.M."/>
            <person name="Rokhsar D.S."/>
        </authorList>
    </citation>
    <scope>NUCLEOTIDE SEQUENCE [LARGE SCALE GENOMIC DNA]</scope>
</reference>
<reference evidence="1" key="2">
    <citation type="submission" date="2024-06" db="UniProtKB">
        <authorList>
            <consortium name="EnsemblMetazoa"/>
        </authorList>
    </citation>
    <scope>IDENTIFICATION</scope>
</reference>
<dbReference type="RefSeq" id="XP_019863476.1">
    <property type="nucleotide sequence ID" value="XM_020007917.1"/>
</dbReference>
<dbReference type="EnsemblMetazoa" id="XM_020007917.1">
    <property type="protein sequence ID" value="XP_019863476.1"/>
    <property type="gene ID" value="LOC109592480"/>
</dbReference>
<name>A0AAN0K2T0_AMPQE</name>
<organism evidence="1 2">
    <name type="scientific">Amphimedon queenslandica</name>
    <name type="common">Sponge</name>
    <dbReference type="NCBI Taxonomy" id="400682"/>
    <lineage>
        <taxon>Eukaryota</taxon>
        <taxon>Metazoa</taxon>
        <taxon>Porifera</taxon>
        <taxon>Demospongiae</taxon>
        <taxon>Heteroscleromorpha</taxon>
        <taxon>Haplosclerida</taxon>
        <taxon>Niphatidae</taxon>
        <taxon>Amphimedon</taxon>
    </lineage>
</organism>
<sequence>MATGGSGRDTGYYGLLFYEEKGLNEYVAIFTVTKDGRTLDDYMRRKNPGTEFNQFIYFTFDQQQDSTLTSRGDYIELKFDTPQVKSTTGWIIKPDTVPCRIYRSDVDKVGTPGYPDPPSSSISVHATPDAVLRLKYTIPVKGVVDTGGGTLYIGRTLRRGKIDESGCGLVLITTPITLLPMLVLI</sequence>
<keyword evidence="2" id="KW-1185">Reference proteome</keyword>
<evidence type="ECO:0000313" key="1">
    <source>
        <dbReference type="EnsemblMetazoa" id="XP_019863476.1"/>
    </source>
</evidence>